<name>A0A923LY47_9FIRM</name>
<proteinExistence type="predicted"/>
<dbReference type="InterPro" id="IPR020256">
    <property type="entry name" value="Spore_coat_CotJA"/>
</dbReference>
<keyword evidence="2" id="KW-1185">Reference proteome</keyword>
<dbReference type="Proteomes" id="UP000606499">
    <property type="component" value="Unassembled WGS sequence"/>
</dbReference>
<gene>
    <name evidence="1" type="ORF">H8S45_11590</name>
</gene>
<reference evidence="1" key="1">
    <citation type="submission" date="2020-08" db="EMBL/GenBank/DDBJ databases">
        <title>Genome public.</title>
        <authorList>
            <person name="Liu C."/>
            <person name="Sun Q."/>
        </authorList>
    </citation>
    <scope>NUCLEOTIDE SEQUENCE</scope>
    <source>
        <strain evidence="1">NSJ-28</strain>
    </source>
</reference>
<dbReference type="Pfam" id="PF11007">
    <property type="entry name" value="CotJA"/>
    <property type="match status" value="1"/>
</dbReference>
<sequence>MNQPNNQTDQMLPADSIDPRLLSLAMAFVPYQSFETPYEPALAFSRGTIFPSLDKPFLGEEAVPR</sequence>
<dbReference type="RefSeq" id="WP_054327907.1">
    <property type="nucleotide sequence ID" value="NZ_JACOPL010000011.1"/>
</dbReference>
<organism evidence="1 2">
    <name type="scientific">Agathobaculum faecis</name>
    <dbReference type="NCBI Taxonomy" id="2763013"/>
    <lineage>
        <taxon>Bacteria</taxon>
        <taxon>Bacillati</taxon>
        <taxon>Bacillota</taxon>
        <taxon>Clostridia</taxon>
        <taxon>Eubacteriales</taxon>
        <taxon>Butyricicoccaceae</taxon>
        <taxon>Agathobaculum</taxon>
    </lineage>
</organism>
<comment type="caution">
    <text evidence="1">The sequence shown here is derived from an EMBL/GenBank/DDBJ whole genome shotgun (WGS) entry which is preliminary data.</text>
</comment>
<protein>
    <submittedName>
        <fullName evidence="1">Spore coat associated protein CotJA</fullName>
    </submittedName>
</protein>
<dbReference type="AlphaFoldDB" id="A0A923LY47"/>
<evidence type="ECO:0000313" key="2">
    <source>
        <dbReference type="Proteomes" id="UP000606499"/>
    </source>
</evidence>
<accession>A0A923LY47</accession>
<evidence type="ECO:0000313" key="1">
    <source>
        <dbReference type="EMBL" id="MBC5726097.1"/>
    </source>
</evidence>
<dbReference type="EMBL" id="JACOPL010000011">
    <property type="protein sequence ID" value="MBC5726097.1"/>
    <property type="molecule type" value="Genomic_DNA"/>
</dbReference>